<evidence type="ECO:0000313" key="1">
    <source>
        <dbReference type="EMBL" id="RIA31318.1"/>
    </source>
</evidence>
<organism evidence="1 2">
    <name type="scientific">Ectopseudomonas oleovorans</name>
    <name type="common">Pseudomonas oleovorans</name>
    <dbReference type="NCBI Taxonomy" id="301"/>
    <lineage>
        <taxon>Bacteria</taxon>
        <taxon>Pseudomonadati</taxon>
        <taxon>Pseudomonadota</taxon>
        <taxon>Gammaproteobacteria</taxon>
        <taxon>Pseudomonadales</taxon>
        <taxon>Pseudomonadaceae</taxon>
        <taxon>Ectopseudomonas</taxon>
    </lineage>
</organism>
<reference evidence="1 2" key="1">
    <citation type="submission" date="2018-08" db="EMBL/GenBank/DDBJ databases">
        <title>Genome sequencing of rice bacterial endophytes.</title>
        <authorList>
            <person name="Venturi V."/>
        </authorList>
    </citation>
    <scope>NUCLEOTIDE SEQUENCE [LARGE SCALE GENOMIC DNA]</scope>
    <source>
        <strain evidence="1 2">E1205</strain>
    </source>
</reference>
<gene>
    <name evidence="1" type="ORF">DFO61_2034</name>
</gene>
<sequence>MKINLNERAQKELIELRTVMGNHAFQHIINVLISEAHKNNVVPLHEENSKHGNRSFCTNQ</sequence>
<protein>
    <submittedName>
        <fullName evidence="1">Uncharacterized protein</fullName>
    </submittedName>
</protein>
<dbReference type="EMBL" id="QXDA01000003">
    <property type="protein sequence ID" value="RIA31318.1"/>
    <property type="molecule type" value="Genomic_DNA"/>
</dbReference>
<proteinExistence type="predicted"/>
<comment type="caution">
    <text evidence="1">The sequence shown here is derived from an EMBL/GenBank/DDBJ whole genome shotgun (WGS) entry which is preliminary data.</text>
</comment>
<name>A0A397N5J0_ECTOL</name>
<accession>A0A397N5J0</accession>
<evidence type="ECO:0000313" key="2">
    <source>
        <dbReference type="Proteomes" id="UP000265836"/>
    </source>
</evidence>
<dbReference type="Proteomes" id="UP000265836">
    <property type="component" value="Unassembled WGS sequence"/>
</dbReference>
<dbReference type="AlphaFoldDB" id="A0A397N5J0"/>